<dbReference type="GO" id="GO:0000976">
    <property type="term" value="F:transcription cis-regulatory region binding"/>
    <property type="evidence" value="ECO:0007669"/>
    <property type="project" value="TreeGrafter"/>
</dbReference>
<dbReference type="AlphaFoldDB" id="A0AAD3U0D2"/>
<reference evidence="4" key="2">
    <citation type="submission" date="2023-06" db="EMBL/GenBank/DDBJ databases">
        <authorList>
            <person name="Kobayashi Y."/>
            <person name="Kayamori A."/>
            <person name="Aoki K."/>
            <person name="Shiwa Y."/>
            <person name="Fujita N."/>
            <person name="Sugita T."/>
            <person name="Iwasaki W."/>
            <person name="Tanaka N."/>
            <person name="Takashima M."/>
        </authorList>
    </citation>
    <scope>NUCLEOTIDE SEQUENCE</scope>
    <source>
        <strain evidence="4">HIS016</strain>
    </source>
</reference>
<dbReference type="InterPro" id="IPR021858">
    <property type="entry name" value="Fun_TF"/>
</dbReference>
<feature type="compositionally biased region" description="Polar residues" evidence="3">
    <location>
        <begin position="1"/>
        <end position="18"/>
    </location>
</feature>
<keyword evidence="2" id="KW-0539">Nucleus</keyword>
<dbReference type="GO" id="GO:0045944">
    <property type="term" value="P:positive regulation of transcription by RNA polymerase II"/>
    <property type="evidence" value="ECO:0007669"/>
    <property type="project" value="TreeGrafter"/>
</dbReference>
<dbReference type="PANTHER" id="PTHR37534">
    <property type="entry name" value="TRANSCRIPTIONAL ACTIVATOR PROTEIN UGA3"/>
    <property type="match status" value="1"/>
</dbReference>
<proteinExistence type="predicted"/>
<dbReference type="Pfam" id="PF11951">
    <property type="entry name" value="Fungal_trans_2"/>
    <property type="match status" value="1"/>
</dbReference>
<organism evidence="4 5">
    <name type="scientific">Cutaneotrichosporon spelunceum</name>
    <dbReference type="NCBI Taxonomy" id="1672016"/>
    <lineage>
        <taxon>Eukaryota</taxon>
        <taxon>Fungi</taxon>
        <taxon>Dikarya</taxon>
        <taxon>Basidiomycota</taxon>
        <taxon>Agaricomycotina</taxon>
        <taxon>Tremellomycetes</taxon>
        <taxon>Trichosporonales</taxon>
        <taxon>Trichosporonaceae</taxon>
        <taxon>Cutaneotrichosporon</taxon>
    </lineage>
</organism>
<sequence>MLQLTPTGQLVQAPQPNGWTKRPVGASQSQTNSQEPDSSLNESTTGTGANFLGHQSTLASEPVPQSLDDPTASLYELLRHLPPPAPDPTPFARSLEEQMAFDIDLAETFTDFSDLAEVAPDSNAQLPLSVLEDAGTASSQISMADLYISPQASAGISPVAATPASSVDGVSATDQALLIQHLPTLLDHFVNTYSQIVSVLGSGENSFTKYLLPLASRSQLVLWALVGWAASHLAFTGEPYASVANIAVKMVEQQVRDLEAVEDMGEEQQEESMLALLILGGIYVCRGDVTDWVKRLPQTRRILRSLNATSDVETSEAWRSIALNLVYQDTMSSLATCESVSLPIDFYQQILFRCNSSPDIWMGATMQVFGLLGETAVLASEISAVAKRPPTRENDWQLDNLLCKQFSLISRLRRLELPLASLSPDQLHLLAGFEIWKLATELYLRQAINHYGSSDLCSRGLARRILKNLLSVLDTPSQIHMLFPLFIAGVNTVDRAERNKVGDMFSHFKKRARTGNIQTVYSLLLEVWKRDKDGDRFVDWRAIADESDTMISFA</sequence>
<name>A0AAD3U0D2_9TREE</name>
<dbReference type="EMBL" id="BTCM01000008">
    <property type="protein sequence ID" value="GMK59742.1"/>
    <property type="molecule type" value="Genomic_DNA"/>
</dbReference>
<dbReference type="PANTHER" id="PTHR37534:SF7">
    <property type="entry name" value="TRANSCRIPTIONAL ACTIVATOR PROTEIN UGA3"/>
    <property type="match status" value="1"/>
</dbReference>
<reference evidence="4" key="1">
    <citation type="journal article" date="2023" name="BMC Genomics">
        <title>Chromosome-level genome assemblies of Cutaneotrichosporon spp. (Trichosporonales, Basidiomycota) reveal imbalanced evolution between nucleotide sequences and chromosome synteny.</title>
        <authorList>
            <person name="Kobayashi Y."/>
            <person name="Kayamori A."/>
            <person name="Aoki K."/>
            <person name="Shiwa Y."/>
            <person name="Matsutani M."/>
            <person name="Fujita N."/>
            <person name="Sugita T."/>
            <person name="Iwasaki W."/>
            <person name="Tanaka N."/>
            <person name="Takashima M."/>
        </authorList>
    </citation>
    <scope>NUCLEOTIDE SEQUENCE</scope>
    <source>
        <strain evidence="4">HIS016</strain>
    </source>
</reference>
<gene>
    <name evidence="4" type="ORF">CspeluHIS016_0803480</name>
</gene>
<evidence type="ECO:0000256" key="1">
    <source>
        <dbReference type="ARBA" id="ARBA00004123"/>
    </source>
</evidence>
<evidence type="ECO:0000256" key="3">
    <source>
        <dbReference type="SAM" id="MobiDB-lite"/>
    </source>
</evidence>
<feature type="compositionally biased region" description="Polar residues" evidence="3">
    <location>
        <begin position="26"/>
        <end position="53"/>
    </location>
</feature>
<keyword evidence="5" id="KW-1185">Reference proteome</keyword>
<accession>A0AAD3U0D2</accession>
<feature type="region of interest" description="Disordered" evidence="3">
    <location>
        <begin position="1"/>
        <end position="53"/>
    </location>
</feature>
<evidence type="ECO:0008006" key="6">
    <source>
        <dbReference type="Google" id="ProtNLM"/>
    </source>
</evidence>
<evidence type="ECO:0000256" key="2">
    <source>
        <dbReference type="ARBA" id="ARBA00023242"/>
    </source>
</evidence>
<dbReference type="Proteomes" id="UP001222932">
    <property type="component" value="Unassembled WGS sequence"/>
</dbReference>
<comment type="subcellular location">
    <subcellularLocation>
        <location evidence="1">Nucleus</location>
    </subcellularLocation>
</comment>
<comment type="caution">
    <text evidence="4">The sequence shown here is derived from an EMBL/GenBank/DDBJ whole genome shotgun (WGS) entry which is preliminary data.</text>
</comment>
<protein>
    <recommendedName>
        <fullName evidence="6">Fungal-specific transcription factor domain-containing protein</fullName>
    </recommendedName>
</protein>
<dbReference type="GO" id="GO:0005634">
    <property type="term" value="C:nucleus"/>
    <property type="evidence" value="ECO:0007669"/>
    <property type="project" value="UniProtKB-SubCell"/>
</dbReference>
<evidence type="ECO:0000313" key="5">
    <source>
        <dbReference type="Proteomes" id="UP001222932"/>
    </source>
</evidence>
<evidence type="ECO:0000313" key="4">
    <source>
        <dbReference type="EMBL" id="GMK59742.1"/>
    </source>
</evidence>
<dbReference type="GO" id="GO:0003700">
    <property type="term" value="F:DNA-binding transcription factor activity"/>
    <property type="evidence" value="ECO:0007669"/>
    <property type="project" value="TreeGrafter"/>
</dbReference>